<dbReference type="EMBL" id="AP019831">
    <property type="protein sequence ID" value="BBM44779.1"/>
    <property type="molecule type" value="Genomic_DNA"/>
</dbReference>
<keyword evidence="1" id="KW-0732">Signal</keyword>
<evidence type="ECO:0000313" key="3">
    <source>
        <dbReference type="Proteomes" id="UP000422644"/>
    </source>
</evidence>
<evidence type="ECO:0000313" key="2">
    <source>
        <dbReference type="EMBL" id="BBM44779.1"/>
    </source>
</evidence>
<feature type="signal peptide" evidence="1">
    <location>
        <begin position="1"/>
        <end position="19"/>
    </location>
</feature>
<name>A0A510JZG1_9FUSO</name>
<accession>A0A510JZG1</accession>
<reference evidence="2 3" key="1">
    <citation type="submission" date="2019-07" db="EMBL/GenBank/DDBJ databases">
        <title>Complete Genome Sequence of Leptotrichia trevisanii Strain JMUB3870.</title>
        <authorList>
            <person name="Watanabe S."/>
            <person name="Cui L."/>
        </authorList>
    </citation>
    <scope>NUCLEOTIDE SEQUENCE [LARGE SCALE GENOMIC DNA]</scope>
    <source>
        <strain evidence="2 3">JMUB3870</strain>
    </source>
</reference>
<keyword evidence="3" id="KW-1185">Reference proteome</keyword>
<dbReference type="OrthoDB" id="81020at2"/>
<dbReference type="RefSeq" id="WP_026748349.1">
    <property type="nucleotide sequence ID" value="NZ_AP019831.1"/>
</dbReference>
<proteinExistence type="predicted"/>
<dbReference type="AlphaFoldDB" id="A0A510JZG1"/>
<dbReference type="Proteomes" id="UP000422644">
    <property type="component" value="Chromosome"/>
</dbReference>
<protein>
    <submittedName>
        <fullName evidence="2">Uncharacterized protein</fullName>
    </submittedName>
</protein>
<gene>
    <name evidence="2" type="ORF">JMUB3870_0897</name>
</gene>
<sequence length="126" mass="14731">MKKILFLLAILLCSFTIMADFEDEPIEIQSGYCEGRGKILNREEDLPYVGITTTYSLCRINGLRYKNIKVIREARIVVPKRGGFDLKSREDYTDGSFCMQVDYDNRILRIFHPLDELCEGIEREKR</sequence>
<evidence type="ECO:0000256" key="1">
    <source>
        <dbReference type="SAM" id="SignalP"/>
    </source>
</evidence>
<feature type="chain" id="PRO_5021862765" evidence="1">
    <location>
        <begin position="20"/>
        <end position="126"/>
    </location>
</feature>
<organism evidence="2 3">
    <name type="scientific">Leptotrichia trevisanii</name>
    <dbReference type="NCBI Taxonomy" id="109328"/>
    <lineage>
        <taxon>Bacteria</taxon>
        <taxon>Fusobacteriati</taxon>
        <taxon>Fusobacteriota</taxon>
        <taxon>Fusobacteriia</taxon>
        <taxon>Fusobacteriales</taxon>
        <taxon>Leptotrichiaceae</taxon>
        <taxon>Leptotrichia</taxon>
    </lineage>
</organism>